<dbReference type="PANTHER" id="PTHR47383:SF8">
    <property type="entry name" value="OS01G0768300 PROTEIN"/>
    <property type="match status" value="1"/>
</dbReference>
<dbReference type="EMBL" id="BEGY01000036">
    <property type="protein sequence ID" value="GAX78896.1"/>
    <property type="molecule type" value="Genomic_DNA"/>
</dbReference>
<feature type="domain" description="At4g15545-like C-terminal" evidence="3">
    <location>
        <begin position="241"/>
        <end position="305"/>
    </location>
</feature>
<keyword evidence="5" id="KW-1185">Reference proteome</keyword>
<comment type="caution">
    <text evidence="4">The sequence shown here is derived from an EMBL/GenBank/DDBJ whole genome shotgun (WGS) entry which is preliminary data.</text>
</comment>
<protein>
    <recommendedName>
        <fullName evidence="3">At4g15545-like C-terminal domain-containing protein</fullName>
    </recommendedName>
</protein>
<evidence type="ECO:0000259" key="3">
    <source>
        <dbReference type="Pfam" id="PF25972"/>
    </source>
</evidence>
<feature type="compositionally biased region" description="Low complexity" evidence="2">
    <location>
        <begin position="226"/>
        <end position="237"/>
    </location>
</feature>
<dbReference type="Pfam" id="PF25972">
    <property type="entry name" value="At4g15545_C"/>
    <property type="match status" value="1"/>
</dbReference>
<reference evidence="4 5" key="1">
    <citation type="submission" date="2017-08" db="EMBL/GenBank/DDBJ databases">
        <title>Acidophilic green algal genome provides insights into adaptation to an acidic environment.</title>
        <authorList>
            <person name="Hirooka S."/>
            <person name="Hirose Y."/>
            <person name="Kanesaki Y."/>
            <person name="Higuchi S."/>
            <person name="Fujiwara T."/>
            <person name="Onuma R."/>
            <person name="Era A."/>
            <person name="Ohbayashi R."/>
            <person name="Uzuka A."/>
            <person name="Nozaki H."/>
            <person name="Yoshikawa H."/>
            <person name="Miyagishima S.Y."/>
        </authorList>
    </citation>
    <scope>NUCLEOTIDE SEQUENCE [LARGE SCALE GENOMIC DNA]</scope>
    <source>
        <strain evidence="4 5">NIES-2499</strain>
    </source>
</reference>
<gene>
    <name evidence="4" type="ORF">CEUSTIGMA_g6335.t1</name>
</gene>
<dbReference type="PANTHER" id="PTHR47383">
    <property type="entry name" value="OS03G0659800 PROTEIN"/>
    <property type="match status" value="1"/>
</dbReference>
<feature type="region of interest" description="Disordered" evidence="2">
    <location>
        <begin position="175"/>
        <end position="206"/>
    </location>
</feature>
<evidence type="ECO:0000256" key="1">
    <source>
        <dbReference type="SAM" id="Coils"/>
    </source>
</evidence>
<evidence type="ECO:0000313" key="5">
    <source>
        <dbReference type="Proteomes" id="UP000232323"/>
    </source>
</evidence>
<sequence>MLTDLPQEIIGVLPPDPAGQLDLASKIVNFAFAQKINQLEIEAQQLRETVINKQTVVKSLERKVNNLEVEVQDLLSKNKQAAEEQHKLQTEKSVLIETVKKLNREVAKLEAFKKNLLQHLQDDDEPGKLDRSLAAVDMSSERLVNEVLSSASKPNAYLGVRGSVSSMPTNTPAAYTSISGRGAPQTSYSVGVSSPPHQASAAGKNTAATAATSNDYSSNIVGGGLSSSPTMSGSHHSNTQQMDGKQFFQVARSKLSYEQFSQFLHNIKELNAGRQNRDDTLRRVRDIFGYQHQDLFGIFEQLLNKAASSFGGSY</sequence>
<keyword evidence="1" id="KW-0175">Coiled coil</keyword>
<feature type="compositionally biased region" description="Polar residues" evidence="2">
    <location>
        <begin position="175"/>
        <end position="197"/>
    </location>
</feature>
<evidence type="ECO:0000313" key="4">
    <source>
        <dbReference type="EMBL" id="GAX78896.1"/>
    </source>
</evidence>
<dbReference type="OrthoDB" id="5599468at2759"/>
<dbReference type="InterPro" id="IPR058935">
    <property type="entry name" value="At4g15545-like_C"/>
</dbReference>
<feature type="region of interest" description="Disordered" evidence="2">
    <location>
        <begin position="220"/>
        <end position="241"/>
    </location>
</feature>
<organism evidence="4 5">
    <name type="scientific">Chlamydomonas eustigma</name>
    <dbReference type="NCBI Taxonomy" id="1157962"/>
    <lineage>
        <taxon>Eukaryota</taxon>
        <taxon>Viridiplantae</taxon>
        <taxon>Chlorophyta</taxon>
        <taxon>core chlorophytes</taxon>
        <taxon>Chlorophyceae</taxon>
        <taxon>CS clade</taxon>
        <taxon>Chlamydomonadales</taxon>
        <taxon>Chlamydomonadaceae</taxon>
        <taxon>Chlamydomonas</taxon>
    </lineage>
</organism>
<feature type="coiled-coil region" evidence="1">
    <location>
        <begin position="29"/>
        <end position="119"/>
    </location>
</feature>
<dbReference type="AlphaFoldDB" id="A0A250X768"/>
<evidence type="ECO:0000256" key="2">
    <source>
        <dbReference type="SAM" id="MobiDB-lite"/>
    </source>
</evidence>
<proteinExistence type="predicted"/>
<dbReference type="InterPro" id="IPR058936">
    <property type="entry name" value="At4g15545-like"/>
</dbReference>
<accession>A0A250X768</accession>
<name>A0A250X768_9CHLO</name>
<dbReference type="Proteomes" id="UP000232323">
    <property type="component" value="Unassembled WGS sequence"/>
</dbReference>